<protein>
    <submittedName>
        <fullName evidence="4">Uncharacterized protein</fullName>
    </submittedName>
</protein>
<dbReference type="SUPFAM" id="SSF81383">
    <property type="entry name" value="F-box domain"/>
    <property type="match status" value="1"/>
</dbReference>
<dbReference type="GO" id="GO:0019005">
    <property type="term" value="C:SCF ubiquitin ligase complex"/>
    <property type="evidence" value="ECO:0007669"/>
    <property type="project" value="TreeGrafter"/>
</dbReference>
<name>A0A2U1PWM6_ARTAN</name>
<feature type="region of interest" description="Disordered" evidence="1">
    <location>
        <begin position="449"/>
        <end position="471"/>
    </location>
</feature>
<dbReference type="GO" id="GO:0031146">
    <property type="term" value="P:SCF-dependent proteasomal ubiquitin-dependent protein catabolic process"/>
    <property type="evidence" value="ECO:0007669"/>
    <property type="project" value="TreeGrafter"/>
</dbReference>
<gene>
    <name evidence="4" type="ORF">CTI12_AA102290</name>
</gene>
<reference evidence="4 5" key="1">
    <citation type="journal article" date="2018" name="Mol. Plant">
        <title>The genome of Artemisia annua provides insight into the evolution of Asteraceae family and artemisinin biosynthesis.</title>
        <authorList>
            <person name="Shen Q."/>
            <person name="Zhang L."/>
            <person name="Liao Z."/>
            <person name="Wang S."/>
            <person name="Yan T."/>
            <person name="Shi P."/>
            <person name="Liu M."/>
            <person name="Fu X."/>
            <person name="Pan Q."/>
            <person name="Wang Y."/>
            <person name="Lv Z."/>
            <person name="Lu X."/>
            <person name="Zhang F."/>
            <person name="Jiang W."/>
            <person name="Ma Y."/>
            <person name="Chen M."/>
            <person name="Hao X."/>
            <person name="Li L."/>
            <person name="Tang Y."/>
            <person name="Lv G."/>
            <person name="Zhou Y."/>
            <person name="Sun X."/>
            <person name="Brodelius P.E."/>
            <person name="Rose J.K.C."/>
            <person name="Tang K."/>
        </authorList>
    </citation>
    <scope>NUCLEOTIDE SEQUENCE [LARGE SCALE GENOMIC DNA]</scope>
    <source>
        <strain evidence="5">cv. Huhao1</strain>
        <tissue evidence="4">Leaf</tissue>
    </source>
</reference>
<feature type="compositionally biased region" description="Polar residues" evidence="1">
    <location>
        <begin position="451"/>
        <end position="471"/>
    </location>
</feature>
<dbReference type="Pfam" id="PF25372">
    <property type="entry name" value="DUF7885"/>
    <property type="match status" value="1"/>
</dbReference>
<dbReference type="AlphaFoldDB" id="A0A2U1PWM6"/>
<dbReference type="SUPFAM" id="SSF52047">
    <property type="entry name" value="RNI-like"/>
    <property type="match status" value="2"/>
</dbReference>
<feature type="compositionally biased region" description="Polar residues" evidence="1">
    <location>
        <begin position="271"/>
        <end position="288"/>
    </location>
</feature>
<feature type="domain" description="F-box" evidence="2">
    <location>
        <begin position="7"/>
        <end position="38"/>
    </location>
</feature>
<proteinExistence type="predicted"/>
<dbReference type="InterPro" id="IPR006553">
    <property type="entry name" value="Leu-rich_rpt_Cys-con_subtyp"/>
</dbReference>
<evidence type="ECO:0000313" key="4">
    <source>
        <dbReference type="EMBL" id="PWA90136.1"/>
    </source>
</evidence>
<evidence type="ECO:0000256" key="1">
    <source>
        <dbReference type="SAM" id="MobiDB-lite"/>
    </source>
</evidence>
<dbReference type="FunFam" id="1.20.1280.50:FF:000023">
    <property type="entry name" value="F-box/LRR-repeat protein 4"/>
    <property type="match status" value="1"/>
</dbReference>
<dbReference type="Pfam" id="PF13516">
    <property type="entry name" value="LRR_6"/>
    <property type="match status" value="1"/>
</dbReference>
<dbReference type="PANTHER" id="PTHR13318">
    <property type="entry name" value="PARTNER OF PAIRED, ISOFORM B-RELATED"/>
    <property type="match status" value="1"/>
</dbReference>
<organism evidence="4 5">
    <name type="scientific">Artemisia annua</name>
    <name type="common">Sweet wormwood</name>
    <dbReference type="NCBI Taxonomy" id="35608"/>
    <lineage>
        <taxon>Eukaryota</taxon>
        <taxon>Viridiplantae</taxon>
        <taxon>Streptophyta</taxon>
        <taxon>Embryophyta</taxon>
        <taxon>Tracheophyta</taxon>
        <taxon>Spermatophyta</taxon>
        <taxon>Magnoliopsida</taxon>
        <taxon>eudicotyledons</taxon>
        <taxon>Gunneridae</taxon>
        <taxon>Pentapetalae</taxon>
        <taxon>asterids</taxon>
        <taxon>campanulids</taxon>
        <taxon>Asterales</taxon>
        <taxon>Asteraceae</taxon>
        <taxon>Asteroideae</taxon>
        <taxon>Anthemideae</taxon>
        <taxon>Artemisiinae</taxon>
        <taxon>Artemisia</taxon>
    </lineage>
</organism>
<evidence type="ECO:0000259" key="3">
    <source>
        <dbReference type="Pfam" id="PF25372"/>
    </source>
</evidence>
<feature type="domain" description="F-box/LRR-repeat protein 15-like leucin rich repeat" evidence="3">
    <location>
        <begin position="98"/>
        <end position="215"/>
    </location>
</feature>
<dbReference type="CDD" id="cd22159">
    <property type="entry name" value="F-box_AtTIR1-like"/>
    <property type="match status" value="1"/>
</dbReference>
<comment type="caution">
    <text evidence="4">The sequence shown here is derived from an EMBL/GenBank/DDBJ whole genome shotgun (WGS) entry which is preliminary data.</text>
</comment>
<keyword evidence="5" id="KW-1185">Reference proteome</keyword>
<dbReference type="Gene3D" id="3.80.10.10">
    <property type="entry name" value="Ribonuclease Inhibitor"/>
    <property type="match status" value="2"/>
</dbReference>
<dbReference type="InterPro" id="IPR001810">
    <property type="entry name" value="F-box_dom"/>
</dbReference>
<feature type="region of interest" description="Disordered" evidence="1">
    <location>
        <begin position="268"/>
        <end position="288"/>
    </location>
</feature>
<evidence type="ECO:0000259" key="2">
    <source>
        <dbReference type="Pfam" id="PF00646"/>
    </source>
</evidence>
<dbReference type="InterPro" id="IPR057207">
    <property type="entry name" value="FBXL15_LRR"/>
</dbReference>
<dbReference type="SMART" id="SM00367">
    <property type="entry name" value="LRR_CC"/>
    <property type="match status" value="8"/>
</dbReference>
<evidence type="ECO:0000313" key="5">
    <source>
        <dbReference type="Proteomes" id="UP000245207"/>
    </source>
</evidence>
<dbReference type="OrthoDB" id="423607at2759"/>
<dbReference type="InterPro" id="IPR001611">
    <property type="entry name" value="Leu-rich_rpt"/>
</dbReference>
<dbReference type="InterPro" id="IPR036047">
    <property type="entry name" value="F-box-like_dom_sf"/>
</dbReference>
<sequence>MMDYTDSLPDECLALIFNFLTTINERNNASLVSHRWLRIEAQTHTRLTLDAQSDLQPFIPPIFTRFNSLTHLVLHSFAYDDSINDDDIILITSMCPNLTRLELTSLNVTDVGLISVAQNCRALKKLRLEFTDEIGDEGLIAVGKHCLNLQELALYGVDASYVSLQVIATNCQNLVRLYLIRSDTITDLADKCTALKFLYIEKCHEVSDKGMVAFAFGCPNLEEIRREGVIKLTASRAKAVNAITSDSGVQEHVEEVPLVANDVAVAGPERVSTTSTSSRNGDPSSNFKGSVAQNCRALKKLRLEFTDEIGDEGLIAVGKHCLNLQELTLYGVDASYVSLQVIATNCQNLVRLYLIRSDTISDLEMQCIADKCTALKFLYIEKCHEVSDKGMVAFAFGCPNLEEIKREGVIKLTAGRAKAVNAITSDSGVQEHVEEVPLVANDVVVAGPERVSTTSTSSRNGDPSSNFKERS</sequence>
<dbReference type="Proteomes" id="UP000245207">
    <property type="component" value="Unassembled WGS sequence"/>
</dbReference>
<dbReference type="EMBL" id="PKPP01000653">
    <property type="protein sequence ID" value="PWA90136.1"/>
    <property type="molecule type" value="Genomic_DNA"/>
</dbReference>
<dbReference type="STRING" id="35608.A0A2U1PWM6"/>
<dbReference type="InterPro" id="IPR032675">
    <property type="entry name" value="LRR_dom_sf"/>
</dbReference>
<dbReference type="Pfam" id="PF00646">
    <property type="entry name" value="F-box"/>
    <property type="match status" value="1"/>
</dbReference>
<dbReference type="PANTHER" id="PTHR13318:SF92">
    <property type="entry name" value="F-BOX_LRR-REPEAT PROTEIN 8-RELATED"/>
    <property type="match status" value="1"/>
</dbReference>
<accession>A0A2U1PWM6</accession>